<evidence type="ECO:0000313" key="1">
    <source>
        <dbReference type="EMBL" id="GAA0934587.1"/>
    </source>
</evidence>
<accession>A0ABP4ACA6</accession>
<sequence length="406" mass="44207">MLDRAGGVDVQVTTARTLRDHLPTPIARTAGAVRRRLKGLRYSYAQLPEFPQVAETPVRLFIGPTNSAGQGYAWARAADTIDGVSAVSFSVHRKGQFQFKDDYGVPLVWFGQPRWQRAQEQHVLGSYTHVLMESLRPLFGARGLKDGFTELQQLKDAGIKPALLFHGSDIRLPSRHAKRERWSPFTPGDPLTDRLETQAARFAELVDAADVPVFVSTVDLLDDVPAARWLPVAIDPAPWARAARPLFSTDRPVVVHVPSSAQLKGSDRIDEVLTGLADSGLIEYRRISGVTHQQMPAVIGDADIVVDQLRIGLYGVAAVEALAAGRLCVSYVGSAVRDRVRSLTGREVPIVEADPDSLASVVTDLLSDRTAAAEQAAAGPGFVAELHDGRRSARALTDWFDSKESL</sequence>
<organism evidence="1 2">
    <name type="scientific">Kribbella koreensis</name>
    <dbReference type="NCBI Taxonomy" id="57909"/>
    <lineage>
        <taxon>Bacteria</taxon>
        <taxon>Bacillati</taxon>
        <taxon>Actinomycetota</taxon>
        <taxon>Actinomycetes</taxon>
        <taxon>Propionibacteriales</taxon>
        <taxon>Kribbellaceae</taxon>
        <taxon>Kribbella</taxon>
    </lineage>
</organism>
<dbReference type="SUPFAM" id="SSF53756">
    <property type="entry name" value="UDP-Glycosyltransferase/glycogen phosphorylase"/>
    <property type="match status" value="1"/>
</dbReference>
<dbReference type="EMBL" id="BAAAHK010000004">
    <property type="protein sequence ID" value="GAA0934587.1"/>
    <property type="molecule type" value="Genomic_DNA"/>
</dbReference>
<dbReference type="RefSeq" id="WP_343967375.1">
    <property type="nucleotide sequence ID" value="NZ_BAAAHK010000004.1"/>
</dbReference>
<gene>
    <name evidence="1" type="ORF">GCM10009554_20690</name>
</gene>
<comment type="caution">
    <text evidence="1">The sequence shown here is derived from an EMBL/GenBank/DDBJ whole genome shotgun (WGS) entry which is preliminary data.</text>
</comment>
<keyword evidence="2" id="KW-1185">Reference proteome</keyword>
<evidence type="ECO:0000313" key="2">
    <source>
        <dbReference type="Proteomes" id="UP001500542"/>
    </source>
</evidence>
<proteinExistence type="predicted"/>
<protein>
    <recommendedName>
        <fullName evidence="3">Glycosyltransferase involved in cell wall biosynthesis</fullName>
    </recommendedName>
</protein>
<name>A0ABP4ACA6_9ACTN</name>
<dbReference type="Proteomes" id="UP001500542">
    <property type="component" value="Unassembled WGS sequence"/>
</dbReference>
<reference evidence="2" key="1">
    <citation type="journal article" date="2019" name="Int. J. Syst. Evol. Microbiol.">
        <title>The Global Catalogue of Microorganisms (GCM) 10K type strain sequencing project: providing services to taxonomists for standard genome sequencing and annotation.</title>
        <authorList>
            <consortium name="The Broad Institute Genomics Platform"/>
            <consortium name="The Broad Institute Genome Sequencing Center for Infectious Disease"/>
            <person name="Wu L."/>
            <person name="Ma J."/>
        </authorList>
    </citation>
    <scope>NUCLEOTIDE SEQUENCE [LARGE SCALE GENOMIC DNA]</scope>
    <source>
        <strain evidence="2">JCM 10977</strain>
    </source>
</reference>
<evidence type="ECO:0008006" key="3">
    <source>
        <dbReference type="Google" id="ProtNLM"/>
    </source>
</evidence>
<dbReference type="Gene3D" id="3.40.50.2000">
    <property type="entry name" value="Glycogen Phosphorylase B"/>
    <property type="match status" value="1"/>
</dbReference>